<feature type="compositionally biased region" description="Basic and acidic residues" evidence="5">
    <location>
        <begin position="444"/>
        <end position="457"/>
    </location>
</feature>
<dbReference type="SUPFAM" id="SSF56425">
    <property type="entry name" value="Succinate dehydrogenase/fumarate reductase flavoprotein, catalytic domain"/>
    <property type="match status" value="1"/>
</dbReference>
<evidence type="ECO:0000313" key="7">
    <source>
        <dbReference type="EMBL" id="KAJ5213775.1"/>
    </source>
</evidence>
<protein>
    <recommendedName>
        <fullName evidence="6">FAD-dependent oxidoreductase 2 FAD-binding domain-containing protein</fullName>
    </recommendedName>
</protein>
<dbReference type="InterPro" id="IPR027477">
    <property type="entry name" value="Succ_DH/fumarate_Rdtase_cat_sf"/>
</dbReference>
<dbReference type="PANTHER" id="PTHR43400:SF7">
    <property type="entry name" value="FAD-DEPENDENT OXIDOREDUCTASE 2 FAD BINDING DOMAIN-CONTAINING PROTEIN"/>
    <property type="match status" value="1"/>
</dbReference>
<evidence type="ECO:0000313" key="8">
    <source>
        <dbReference type="Proteomes" id="UP001150942"/>
    </source>
</evidence>
<comment type="caution">
    <text evidence="7">The sequence shown here is derived from an EMBL/GenBank/DDBJ whole genome shotgun (WGS) entry which is preliminary data.</text>
</comment>
<reference evidence="7" key="1">
    <citation type="submission" date="2022-11" db="EMBL/GenBank/DDBJ databases">
        <authorList>
            <person name="Petersen C."/>
        </authorList>
    </citation>
    <scope>NUCLEOTIDE SEQUENCE</scope>
    <source>
        <strain evidence="7">IBT 20477</strain>
    </source>
</reference>
<evidence type="ECO:0000256" key="3">
    <source>
        <dbReference type="ARBA" id="ARBA00022827"/>
    </source>
</evidence>
<comment type="cofactor">
    <cofactor evidence="1">
        <name>FAD</name>
        <dbReference type="ChEBI" id="CHEBI:57692"/>
    </cofactor>
</comment>
<dbReference type="Pfam" id="PF00890">
    <property type="entry name" value="FAD_binding_2"/>
    <property type="match status" value="2"/>
</dbReference>
<accession>A0A9W9N5U9</accession>
<evidence type="ECO:0000256" key="5">
    <source>
        <dbReference type="SAM" id="MobiDB-lite"/>
    </source>
</evidence>
<gene>
    <name evidence="7" type="ORF">N7449_000944</name>
</gene>
<evidence type="ECO:0000256" key="1">
    <source>
        <dbReference type="ARBA" id="ARBA00001974"/>
    </source>
</evidence>
<proteinExistence type="predicted"/>
<dbReference type="OrthoDB" id="7777654at2759"/>
<evidence type="ECO:0000256" key="4">
    <source>
        <dbReference type="ARBA" id="ARBA00023002"/>
    </source>
</evidence>
<organism evidence="7 8">
    <name type="scientific">Penicillium cf. viridicatum</name>
    <dbReference type="NCBI Taxonomy" id="2972119"/>
    <lineage>
        <taxon>Eukaryota</taxon>
        <taxon>Fungi</taxon>
        <taxon>Dikarya</taxon>
        <taxon>Ascomycota</taxon>
        <taxon>Pezizomycotina</taxon>
        <taxon>Eurotiomycetes</taxon>
        <taxon>Eurotiomycetidae</taxon>
        <taxon>Eurotiales</taxon>
        <taxon>Aspergillaceae</taxon>
        <taxon>Penicillium</taxon>
    </lineage>
</organism>
<reference evidence="7" key="2">
    <citation type="journal article" date="2023" name="IMA Fungus">
        <title>Comparative genomic study of the Penicillium genus elucidates a diverse pangenome and 15 lateral gene transfer events.</title>
        <authorList>
            <person name="Petersen C."/>
            <person name="Sorensen T."/>
            <person name="Nielsen M.R."/>
            <person name="Sondergaard T.E."/>
            <person name="Sorensen J.L."/>
            <person name="Fitzpatrick D.A."/>
            <person name="Frisvad J.C."/>
            <person name="Nielsen K.L."/>
        </authorList>
    </citation>
    <scope>NUCLEOTIDE SEQUENCE</scope>
    <source>
        <strain evidence="7">IBT 20477</strain>
    </source>
</reference>
<evidence type="ECO:0000259" key="6">
    <source>
        <dbReference type="Pfam" id="PF00890"/>
    </source>
</evidence>
<dbReference type="SUPFAM" id="SSF51905">
    <property type="entry name" value="FAD/NAD(P)-binding domain"/>
    <property type="match status" value="1"/>
</dbReference>
<sequence>MKTIEVDVLVCGGGMSGLACAAFAAEAGAKVLVVEKQADVGGSSNYSAGMFWAPQTYNKLRSWVPEGDPVLQKAWLSDYLPAVQWMRENGVPTADRFDGIMTIGIGFPIKIPHLHNLHRKRIQSSKTHSDIFTNTSVELPRFANYILRSQSQSGSFGYGGFQGSPGMTSKYLGQGGDNIFVRSNRGSVGDGLKLAIESGAGTSRGMNTYYGHLLAAPLRAEDVDPKDYLPLAQYRQRFADETTGDEIINQYLAKQPKRRGFILFNEKTRLEHCVTALFPNAGDIDRLQKAREHGCNVRSASTLDGLMDILHGWGVNYVQARRTIEEYDRVVRLGDKGISLDAPIGRACLTPTPLVDGEGPFYAMEVQPSITFTYGGVAIDAKGHALTPDKSRIPGLLVAGVDAGGFSNLGYAGGLALAFVTGLWAAREVASDLGLPEPRLPPADIRDGEDKPIQGRL</sequence>
<dbReference type="PROSITE" id="PS51257">
    <property type="entry name" value="PROKAR_LIPOPROTEIN"/>
    <property type="match status" value="1"/>
</dbReference>
<dbReference type="Gene3D" id="3.90.700.10">
    <property type="entry name" value="Succinate dehydrogenase/fumarate reductase flavoprotein, catalytic domain"/>
    <property type="match status" value="1"/>
</dbReference>
<dbReference type="AlphaFoldDB" id="A0A9W9N5U9"/>
<keyword evidence="3" id="KW-0274">FAD</keyword>
<keyword evidence="4" id="KW-0560">Oxidoreductase</keyword>
<dbReference type="PANTHER" id="PTHR43400">
    <property type="entry name" value="FUMARATE REDUCTASE"/>
    <property type="match status" value="1"/>
</dbReference>
<dbReference type="InterPro" id="IPR036188">
    <property type="entry name" value="FAD/NAD-bd_sf"/>
</dbReference>
<dbReference type="EMBL" id="JAPQKQ010000001">
    <property type="protein sequence ID" value="KAJ5213775.1"/>
    <property type="molecule type" value="Genomic_DNA"/>
</dbReference>
<dbReference type="Proteomes" id="UP001150942">
    <property type="component" value="Unassembled WGS sequence"/>
</dbReference>
<dbReference type="Gene3D" id="3.50.50.60">
    <property type="entry name" value="FAD/NAD(P)-binding domain"/>
    <property type="match status" value="2"/>
</dbReference>
<dbReference type="InterPro" id="IPR003953">
    <property type="entry name" value="FAD-dep_OxRdtase_2_FAD-bd"/>
</dbReference>
<keyword evidence="2" id="KW-0285">Flavoprotein</keyword>
<name>A0A9W9N5U9_9EURO</name>
<dbReference type="GO" id="GO:0016491">
    <property type="term" value="F:oxidoreductase activity"/>
    <property type="evidence" value="ECO:0007669"/>
    <property type="project" value="UniProtKB-KW"/>
</dbReference>
<evidence type="ECO:0000256" key="2">
    <source>
        <dbReference type="ARBA" id="ARBA00022630"/>
    </source>
</evidence>
<dbReference type="InterPro" id="IPR050315">
    <property type="entry name" value="FAD-oxidoreductase_2"/>
</dbReference>
<feature type="domain" description="FAD-dependent oxidoreductase 2 FAD-binding" evidence="6">
    <location>
        <begin position="7"/>
        <end position="64"/>
    </location>
</feature>
<keyword evidence="8" id="KW-1185">Reference proteome</keyword>
<feature type="domain" description="FAD-dependent oxidoreductase 2 FAD-binding" evidence="6">
    <location>
        <begin position="326"/>
        <end position="407"/>
    </location>
</feature>
<feature type="region of interest" description="Disordered" evidence="5">
    <location>
        <begin position="436"/>
        <end position="457"/>
    </location>
</feature>